<feature type="transmembrane region" description="Helical" evidence="8">
    <location>
        <begin position="62"/>
        <end position="84"/>
    </location>
</feature>
<dbReference type="PANTHER" id="PTHR43124">
    <property type="entry name" value="PURINE EFFLUX PUMP PBUE"/>
    <property type="match status" value="1"/>
</dbReference>
<sequence>MHNTTQHTAQNAQNTQNTQTAQTTQGAQNVQTAPNPKNAPAIKPAQPSQRPDLSPGALRRSLLALASGAFILGAAEFVMMGILPQAAAATHVSIPVAGHYISSYAFGVCAGTIMLICGRRVPPRNLIIAFMAIAVVGNLGSALSTGQVMLLISRFVSGLPHGAFFGTATLVARTVAPRGKEARSVSMMVTGQTVANMLGVPAGTLLAETMSWRYAFGLLAAWAAMTIVLTIAWIPMIPPIKDVGIKGQFAFLRHPGPWFVIVAVFGGNAGLFCWWSYVSPWLQNIGGWSSALVPMLMVLAGAGMVCGGIAGGRLTDRWVPGGTASLSQFIGVVGLLAVFFIPGSRPETAVLTFIIAFSMFFNSAPQQLLMVQAGAGGGELIAGAAVQVAYNFGNAMGSVVGGAALTATAMNYHSIGLAGTPFTAAAGILLAVYSYKYERRRSALERLEKIEV</sequence>
<keyword evidence="6 8" id="KW-0472">Membrane</keyword>
<accession>A0A261EV81</accession>
<evidence type="ECO:0000313" key="11">
    <source>
        <dbReference type="Proteomes" id="UP000216454"/>
    </source>
</evidence>
<evidence type="ECO:0000313" key="10">
    <source>
        <dbReference type="EMBL" id="OZG50753.1"/>
    </source>
</evidence>
<dbReference type="EMBL" id="MWWQ01000011">
    <property type="protein sequence ID" value="OZG50753.1"/>
    <property type="molecule type" value="Genomic_DNA"/>
</dbReference>
<feature type="domain" description="Major facilitator superfamily (MFS) profile" evidence="9">
    <location>
        <begin position="57"/>
        <end position="442"/>
    </location>
</feature>
<feature type="transmembrane region" description="Helical" evidence="8">
    <location>
        <begin position="213"/>
        <end position="237"/>
    </location>
</feature>
<dbReference type="GO" id="GO:0022857">
    <property type="term" value="F:transmembrane transporter activity"/>
    <property type="evidence" value="ECO:0007669"/>
    <property type="project" value="InterPro"/>
</dbReference>
<dbReference type="InterPro" id="IPR011701">
    <property type="entry name" value="MFS"/>
</dbReference>
<comment type="subcellular location">
    <subcellularLocation>
        <location evidence="1">Cell membrane</location>
        <topology evidence="1">Multi-pass membrane protein</topology>
    </subcellularLocation>
</comment>
<evidence type="ECO:0000256" key="5">
    <source>
        <dbReference type="ARBA" id="ARBA00022989"/>
    </source>
</evidence>
<evidence type="ECO:0000256" key="4">
    <source>
        <dbReference type="ARBA" id="ARBA00022692"/>
    </source>
</evidence>
<dbReference type="PROSITE" id="PS50850">
    <property type="entry name" value="MFS"/>
    <property type="match status" value="1"/>
</dbReference>
<feature type="transmembrane region" description="Helical" evidence="8">
    <location>
        <begin position="258"/>
        <end position="277"/>
    </location>
</feature>
<keyword evidence="5 8" id="KW-1133">Transmembrane helix</keyword>
<feature type="region of interest" description="Disordered" evidence="7">
    <location>
        <begin position="1"/>
        <end position="53"/>
    </location>
</feature>
<gene>
    <name evidence="10" type="ORF">PSSU_1189</name>
</gene>
<feature type="transmembrane region" description="Helical" evidence="8">
    <location>
        <begin position="323"/>
        <end position="342"/>
    </location>
</feature>
<keyword evidence="11" id="KW-1185">Reference proteome</keyword>
<feature type="transmembrane region" description="Helical" evidence="8">
    <location>
        <begin position="412"/>
        <end position="433"/>
    </location>
</feature>
<comment type="caution">
    <text evidence="10">The sequence shown here is derived from an EMBL/GenBank/DDBJ whole genome shotgun (WGS) entry which is preliminary data.</text>
</comment>
<reference evidence="10 11" key="1">
    <citation type="journal article" date="2017" name="BMC Genomics">
        <title>Comparative genomic and phylogenomic analyses of the Bifidobacteriaceae family.</title>
        <authorList>
            <person name="Lugli G.A."/>
            <person name="Milani C."/>
            <person name="Turroni F."/>
            <person name="Duranti S."/>
            <person name="Mancabelli L."/>
            <person name="Mangifesta M."/>
            <person name="Ferrario C."/>
            <person name="Modesto M."/>
            <person name="Mattarelli P."/>
            <person name="Jiri K."/>
            <person name="van Sinderen D."/>
            <person name="Ventura M."/>
        </authorList>
    </citation>
    <scope>NUCLEOTIDE SEQUENCE [LARGE SCALE GENOMIC DNA]</scope>
    <source>
        <strain evidence="10 11">DSM 24744</strain>
    </source>
</reference>
<comment type="similarity">
    <text evidence="2">Belongs to the Bcl-2 family.</text>
</comment>
<dbReference type="Gene3D" id="1.20.1250.20">
    <property type="entry name" value="MFS general substrate transporter like domains"/>
    <property type="match status" value="2"/>
</dbReference>
<keyword evidence="3" id="KW-1003">Cell membrane</keyword>
<dbReference type="PROSITE" id="PS01258">
    <property type="entry name" value="BH2"/>
    <property type="match status" value="1"/>
</dbReference>
<feature type="transmembrane region" description="Helical" evidence="8">
    <location>
        <begin position="348"/>
        <end position="364"/>
    </location>
</feature>
<organism evidence="10 11">
    <name type="scientific">Pseudoscardovia suis</name>
    <dbReference type="NCBI Taxonomy" id="987063"/>
    <lineage>
        <taxon>Bacteria</taxon>
        <taxon>Bacillati</taxon>
        <taxon>Actinomycetota</taxon>
        <taxon>Actinomycetes</taxon>
        <taxon>Bifidobacteriales</taxon>
        <taxon>Bifidobacteriaceae</taxon>
        <taxon>Pseudoscardovia</taxon>
    </lineage>
</organism>
<protein>
    <submittedName>
        <fullName evidence="10">Transporter, major facilitator family protein</fullName>
    </submittedName>
</protein>
<feature type="compositionally biased region" description="Low complexity" evidence="7">
    <location>
        <begin position="1"/>
        <end position="45"/>
    </location>
</feature>
<evidence type="ECO:0000256" key="8">
    <source>
        <dbReference type="SAM" id="Phobius"/>
    </source>
</evidence>
<evidence type="ECO:0000256" key="3">
    <source>
        <dbReference type="ARBA" id="ARBA00022475"/>
    </source>
</evidence>
<name>A0A261EV81_9BIFI</name>
<dbReference type="CDD" id="cd17324">
    <property type="entry name" value="MFS_NepI_like"/>
    <property type="match status" value="1"/>
</dbReference>
<proteinExistence type="inferred from homology"/>
<feature type="transmembrane region" description="Helical" evidence="8">
    <location>
        <begin position="128"/>
        <end position="152"/>
    </location>
</feature>
<evidence type="ECO:0000256" key="1">
    <source>
        <dbReference type="ARBA" id="ARBA00004651"/>
    </source>
</evidence>
<dbReference type="AlphaFoldDB" id="A0A261EV81"/>
<evidence type="ECO:0000256" key="2">
    <source>
        <dbReference type="ARBA" id="ARBA00009458"/>
    </source>
</evidence>
<dbReference type="InterPro" id="IPR036259">
    <property type="entry name" value="MFS_trans_sf"/>
</dbReference>
<dbReference type="SUPFAM" id="SSF103473">
    <property type="entry name" value="MFS general substrate transporter"/>
    <property type="match status" value="1"/>
</dbReference>
<keyword evidence="4 8" id="KW-0812">Transmembrane</keyword>
<feature type="transmembrane region" description="Helical" evidence="8">
    <location>
        <begin position="289"/>
        <end position="311"/>
    </location>
</feature>
<feature type="transmembrane region" description="Helical" evidence="8">
    <location>
        <begin position="96"/>
        <end position="116"/>
    </location>
</feature>
<dbReference type="Pfam" id="PF07690">
    <property type="entry name" value="MFS_1"/>
    <property type="match status" value="1"/>
</dbReference>
<dbReference type="Proteomes" id="UP000216454">
    <property type="component" value="Unassembled WGS sequence"/>
</dbReference>
<dbReference type="InterPro" id="IPR020846">
    <property type="entry name" value="MFS_dom"/>
</dbReference>
<dbReference type="InterPro" id="IPR020726">
    <property type="entry name" value="Bcl2_BH2_motif_CS"/>
</dbReference>
<dbReference type="InterPro" id="IPR050189">
    <property type="entry name" value="MFS_Efflux_Transporters"/>
</dbReference>
<dbReference type="GO" id="GO:0005886">
    <property type="term" value="C:plasma membrane"/>
    <property type="evidence" value="ECO:0007669"/>
    <property type="project" value="UniProtKB-SubCell"/>
</dbReference>
<evidence type="ECO:0000259" key="9">
    <source>
        <dbReference type="PROSITE" id="PS50850"/>
    </source>
</evidence>
<feature type="transmembrane region" description="Helical" evidence="8">
    <location>
        <begin position="188"/>
        <end position="207"/>
    </location>
</feature>
<dbReference type="PANTHER" id="PTHR43124:SF6">
    <property type="entry name" value="TRANSPORTER ARAJ-RELATED"/>
    <property type="match status" value="1"/>
</dbReference>
<evidence type="ECO:0000256" key="6">
    <source>
        <dbReference type="ARBA" id="ARBA00023136"/>
    </source>
</evidence>
<evidence type="ECO:0000256" key="7">
    <source>
        <dbReference type="SAM" id="MobiDB-lite"/>
    </source>
</evidence>